<feature type="non-terminal residue" evidence="2">
    <location>
        <position position="1"/>
    </location>
</feature>
<proteinExistence type="predicted"/>
<dbReference type="Pfam" id="PF11303">
    <property type="entry name" value="DUF3105"/>
    <property type="match status" value="1"/>
</dbReference>
<evidence type="ECO:0000313" key="2">
    <source>
        <dbReference type="EMBL" id="VAW05234.1"/>
    </source>
</evidence>
<protein>
    <submittedName>
        <fullName evidence="2">Uncharacterized protein</fullName>
    </submittedName>
</protein>
<dbReference type="InterPro" id="IPR021454">
    <property type="entry name" value="DUF3105"/>
</dbReference>
<feature type="compositionally biased region" description="Gly residues" evidence="1">
    <location>
        <begin position="34"/>
        <end position="44"/>
    </location>
</feature>
<feature type="region of interest" description="Disordered" evidence="1">
    <location>
        <begin position="22"/>
        <end position="44"/>
    </location>
</feature>
<sequence length="44" mass="4725">WARQLELDDAADSRLEQFVNEFTGASSSPEPGGRCNGGVGQPQF</sequence>
<dbReference type="EMBL" id="UOEI01000422">
    <property type="protein sequence ID" value="VAW05234.1"/>
    <property type="molecule type" value="Genomic_DNA"/>
</dbReference>
<organism evidence="2">
    <name type="scientific">hydrothermal vent metagenome</name>
    <dbReference type="NCBI Taxonomy" id="652676"/>
    <lineage>
        <taxon>unclassified sequences</taxon>
        <taxon>metagenomes</taxon>
        <taxon>ecological metagenomes</taxon>
    </lineage>
</organism>
<gene>
    <name evidence="2" type="ORF">MNBD_ACTINO01-361</name>
</gene>
<dbReference type="AlphaFoldDB" id="A0A3B0T8W3"/>
<evidence type="ECO:0000256" key="1">
    <source>
        <dbReference type="SAM" id="MobiDB-lite"/>
    </source>
</evidence>
<accession>A0A3B0T8W3</accession>
<name>A0A3B0T8W3_9ZZZZ</name>
<reference evidence="2" key="1">
    <citation type="submission" date="2018-06" db="EMBL/GenBank/DDBJ databases">
        <authorList>
            <person name="Zhirakovskaya E."/>
        </authorList>
    </citation>
    <scope>NUCLEOTIDE SEQUENCE</scope>
</reference>